<keyword evidence="4" id="KW-1185">Reference proteome</keyword>
<evidence type="ECO:0000256" key="1">
    <source>
        <dbReference type="SAM" id="MobiDB-lite"/>
    </source>
</evidence>
<gene>
    <name evidence="3" type="ORF">A4R35_20020</name>
</gene>
<proteinExistence type="predicted"/>
<protein>
    <recommendedName>
        <fullName evidence="5">Mechanosensitive ion channel</fullName>
    </recommendedName>
</protein>
<dbReference type="AlphaFoldDB" id="A0A328VIR3"/>
<organism evidence="3 4">
    <name type="scientific">Thermogemmatispora tikiterensis</name>
    <dbReference type="NCBI Taxonomy" id="1825093"/>
    <lineage>
        <taxon>Bacteria</taxon>
        <taxon>Bacillati</taxon>
        <taxon>Chloroflexota</taxon>
        <taxon>Ktedonobacteria</taxon>
        <taxon>Thermogemmatisporales</taxon>
        <taxon>Thermogemmatisporaceae</taxon>
        <taxon>Thermogemmatispora</taxon>
    </lineage>
</organism>
<feature type="transmembrane region" description="Helical" evidence="2">
    <location>
        <begin position="29"/>
        <end position="49"/>
    </location>
</feature>
<feature type="transmembrane region" description="Helical" evidence="2">
    <location>
        <begin position="114"/>
        <end position="137"/>
    </location>
</feature>
<feature type="compositionally biased region" description="Low complexity" evidence="1">
    <location>
        <begin position="291"/>
        <end position="321"/>
    </location>
</feature>
<dbReference type="SUPFAM" id="SSF82861">
    <property type="entry name" value="Mechanosensitive channel protein MscS (YggB), transmembrane region"/>
    <property type="match status" value="1"/>
</dbReference>
<evidence type="ECO:0000313" key="4">
    <source>
        <dbReference type="Proteomes" id="UP000248706"/>
    </source>
</evidence>
<evidence type="ECO:0008006" key="5">
    <source>
        <dbReference type="Google" id="ProtNLM"/>
    </source>
</evidence>
<dbReference type="Proteomes" id="UP000248706">
    <property type="component" value="Unassembled WGS sequence"/>
</dbReference>
<dbReference type="RefSeq" id="WP_112432581.1">
    <property type="nucleotide sequence ID" value="NZ_MCIF01000002.1"/>
</dbReference>
<feature type="transmembrane region" description="Helical" evidence="2">
    <location>
        <begin position="158"/>
        <end position="175"/>
    </location>
</feature>
<accession>A0A328VIR3</accession>
<keyword evidence="2" id="KW-1133">Transmembrane helix</keyword>
<keyword evidence="2" id="KW-0472">Membrane</keyword>
<dbReference type="InterPro" id="IPR045275">
    <property type="entry name" value="MscS_archaea/bacteria_type"/>
</dbReference>
<evidence type="ECO:0000256" key="2">
    <source>
        <dbReference type="SAM" id="Phobius"/>
    </source>
</evidence>
<dbReference type="Pfam" id="PF05552">
    <property type="entry name" value="MS_channel_1st_1"/>
    <property type="match status" value="2"/>
</dbReference>
<feature type="compositionally biased region" description="Pro residues" evidence="1">
    <location>
        <begin position="275"/>
        <end position="290"/>
    </location>
</feature>
<feature type="region of interest" description="Disordered" evidence="1">
    <location>
        <begin position="270"/>
        <end position="321"/>
    </location>
</feature>
<dbReference type="PANTHER" id="PTHR30221:SF1">
    <property type="entry name" value="SMALL-CONDUCTANCE MECHANOSENSITIVE CHANNEL"/>
    <property type="match status" value="1"/>
</dbReference>
<dbReference type="EMBL" id="MCIF01000002">
    <property type="protein sequence ID" value="RAQ97838.1"/>
    <property type="molecule type" value="Genomic_DNA"/>
</dbReference>
<dbReference type="InterPro" id="IPR008910">
    <property type="entry name" value="MSC_TM_helix"/>
</dbReference>
<reference evidence="3 4" key="1">
    <citation type="submission" date="2016-08" db="EMBL/GenBank/DDBJ databases">
        <title>Analysis of Carbohydrate Active Enzymes in Thermogemmatispora T81 Reveals Carbohydrate Degradation Ability.</title>
        <authorList>
            <person name="Tomazini A."/>
            <person name="Lal S."/>
            <person name="Stott M."/>
            <person name="Henrissat B."/>
            <person name="Polikarpov I."/>
            <person name="Sparling R."/>
            <person name="Levin D.B."/>
        </authorList>
    </citation>
    <scope>NUCLEOTIDE SEQUENCE [LARGE SCALE GENOMIC DNA]</scope>
    <source>
        <strain evidence="3 4">T81</strain>
    </source>
</reference>
<keyword evidence="2" id="KW-0812">Transmembrane</keyword>
<evidence type="ECO:0000313" key="3">
    <source>
        <dbReference type="EMBL" id="RAQ97838.1"/>
    </source>
</evidence>
<dbReference type="GO" id="GO:0008381">
    <property type="term" value="F:mechanosensitive monoatomic ion channel activity"/>
    <property type="evidence" value="ECO:0007669"/>
    <property type="project" value="InterPro"/>
</dbReference>
<comment type="caution">
    <text evidence="3">The sequence shown here is derived from an EMBL/GenBank/DDBJ whole genome shotgun (WGS) entry which is preliminary data.</text>
</comment>
<dbReference type="Gene3D" id="1.10.287.1260">
    <property type="match status" value="1"/>
</dbReference>
<dbReference type="OrthoDB" id="162048at2"/>
<feature type="transmembrane region" description="Helical" evidence="2">
    <location>
        <begin position="70"/>
        <end position="94"/>
    </location>
</feature>
<dbReference type="PANTHER" id="PTHR30221">
    <property type="entry name" value="SMALL-CONDUCTANCE MECHANOSENSITIVE CHANNEL"/>
    <property type="match status" value="1"/>
</dbReference>
<name>A0A328VIR3_9CHLR</name>
<dbReference type="GO" id="GO:0016020">
    <property type="term" value="C:membrane"/>
    <property type="evidence" value="ECO:0007669"/>
    <property type="project" value="InterPro"/>
</dbReference>
<dbReference type="InterPro" id="IPR011014">
    <property type="entry name" value="MscS_channel_TM-2"/>
</dbReference>
<sequence>MSLQPLLQSLLSVGTSLLAFIPRLVNGLIVLLVGYLLSWLVRWLLRFLFRQMRLEVLFERIGLRRSLAALGIRIPLSELLAQLVFFFLLLSFSIQAVELMGLTPVAALLQAVLLFLPRAISAALLLLLGSLLARLLGNTVTAVARNVNITYASALGRLIEYTVVAFLCVLALATLGVETTLLTTSLTIIVAAAGLAIALTFAFGTREVARHVIAGYYVRQQFRRGQRLTLGDYSGTLQMTSGAYTTLEIQTEDGSRRLLALPNALLLQGVTISEEPPPARTATPAPPGPGEAPAAGQAPSPSAPEGEQGPEPAPGPGSDQS</sequence>
<feature type="transmembrane region" description="Helical" evidence="2">
    <location>
        <begin position="181"/>
        <end position="203"/>
    </location>
</feature>